<evidence type="ECO:0000256" key="8">
    <source>
        <dbReference type="SAM" id="SignalP"/>
    </source>
</evidence>
<feature type="chain" id="PRO_5022154871" description="Prolactin" evidence="8">
    <location>
        <begin position="24"/>
        <end position="273"/>
    </location>
</feature>
<name>A0A553QT78_9TELE</name>
<evidence type="ECO:0000313" key="10">
    <source>
        <dbReference type="Proteomes" id="UP000316079"/>
    </source>
</evidence>
<keyword evidence="6" id="KW-1015">Disulfide bond</keyword>
<dbReference type="AlphaFoldDB" id="A0A553QT78"/>
<feature type="signal peptide" evidence="8">
    <location>
        <begin position="1"/>
        <end position="23"/>
    </location>
</feature>
<organism evidence="9 10">
    <name type="scientific">Danionella cerebrum</name>
    <dbReference type="NCBI Taxonomy" id="2873325"/>
    <lineage>
        <taxon>Eukaryota</taxon>
        <taxon>Metazoa</taxon>
        <taxon>Chordata</taxon>
        <taxon>Craniata</taxon>
        <taxon>Vertebrata</taxon>
        <taxon>Euteleostomi</taxon>
        <taxon>Actinopterygii</taxon>
        <taxon>Neopterygii</taxon>
        <taxon>Teleostei</taxon>
        <taxon>Ostariophysi</taxon>
        <taxon>Cypriniformes</taxon>
        <taxon>Danionidae</taxon>
        <taxon>Danioninae</taxon>
        <taxon>Danionella</taxon>
    </lineage>
</organism>
<dbReference type="GO" id="GO:0008284">
    <property type="term" value="P:positive regulation of cell population proliferation"/>
    <property type="evidence" value="ECO:0007669"/>
    <property type="project" value="TreeGrafter"/>
</dbReference>
<dbReference type="SUPFAM" id="SSF47266">
    <property type="entry name" value="4-helical cytokines"/>
    <property type="match status" value="2"/>
</dbReference>
<keyword evidence="3" id="KW-0964">Secreted</keyword>
<dbReference type="Proteomes" id="UP000316079">
    <property type="component" value="Unassembled WGS sequence"/>
</dbReference>
<dbReference type="GO" id="GO:0031667">
    <property type="term" value="P:response to nutrient levels"/>
    <property type="evidence" value="ECO:0007669"/>
    <property type="project" value="TreeGrafter"/>
</dbReference>
<dbReference type="GO" id="GO:0005615">
    <property type="term" value="C:extracellular space"/>
    <property type="evidence" value="ECO:0007669"/>
    <property type="project" value="TreeGrafter"/>
</dbReference>
<comment type="subcellular location">
    <subcellularLocation>
        <location evidence="1 7">Secreted</location>
    </subcellularLocation>
</comment>
<protein>
    <recommendedName>
        <fullName evidence="11">Prolactin</fullName>
    </recommendedName>
</protein>
<dbReference type="InterPro" id="IPR009079">
    <property type="entry name" value="4_helix_cytokine-like_core"/>
</dbReference>
<accession>A0A553QT78</accession>
<evidence type="ECO:0000256" key="1">
    <source>
        <dbReference type="ARBA" id="ARBA00004613"/>
    </source>
</evidence>
<comment type="caution">
    <text evidence="9">The sequence shown here is derived from an EMBL/GenBank/DDBJ whole genome shotgun (WGS) entry which is preliminary data.</text>
</comment>
<proteinExistence type="inferred from homology"/>
<evidence type="ECO:0000256" key="2">
    <source>
        <dbReference type="ARBA" id="ARBA00008474"/>
    </source>
</evidence>
<dbReference type="PANTHER" id="PTHR11417:SF5">
    <property type="entry name" value="PROLACTIN"/>
    <property type="match status" value="1"/>
</dbReference>
<dbReference type="EMBL" id="SRMA01025562">
    <property type="protein sequence ID" value="TRY93179.1"/>
    <property type="molecule type" value="Genomic_DNA"/>
</dbReference>
<dbReference type="STRING" id="623744.A0A553QT78"/>
<comment type="similarity">
    <text evidence="2 7">Belongs to the somatotropin/prolactin family.</text>
</comment>
<evidence type="ECO:0000256" key="3">
    <source>
        <dbReference type="ARBA" id="ARBA00022525"/>
    </source>
</evidence>
<dbReference type="GO" id="GO:0046427">
    <property type="term" value="P:positive regulation of receptor signaling pathway via JAK-STAT"/>
    <property type="evidence" value="ECO:0007669"/>
    <property type="project" value="TreeGrafter"/>
</dbReference>
<dbReference type="Gene3D" id="1.20.1250.10">
    <property type="match status" value="1"/>
</dbReference>
<reference evidence="9 10" key="1">
    <citation type="journal article" date="2019" name="Sci. Data">
        <title>Hybrid genome assembly and annotation of Danionella translucida.</title>
        <authorList>
            <person name="Kadobianskyi M."/>
            <person name="Schulze L."/>
            <person name="Schuelke M."/>
            <person name="Judkewitz B."/>
        </authorList>
    </citation>
    <scope>NUCLEOTIDE SEQUENCE [LARGE SCALE GENOMIC DNA]</scope>
    <source>
        <strain evidence="9 10">Bolton</strain>
    </source>
</reference>
<keyword evidence="4 7" id="KW-0372">Hormone</keyword>
<dbReference type="GO" id="GO:0005179">
    <property type="term" value="F:hormone activity"/>
    <property type="evidence" value="ECO:0007669"/>
    <property type="project" value="UniProtKB-KW"/>
</dbReference>
<evidence type="ECO:0008006" key="11">
    <source>
        <dbReference type="Google" id="ProtNLM"/>
    </source>
</evidence>
<keyword evidence="5 8" id="KW-0732">Signal</keyword>
<sequence>MLQGLKLFFPVSLLMCTFVSINGVPLNDLLERASQLSDKLHSLSTSLTNDLVRLSSAVPSFKGLSLSSCWKDYDATPINVPHVLSSNPQRQRPSPESTGCLMDASWGGVPGMSHWEEDLRHTGGTMSPGWPGNAYGFLLKELEEVSVESEEDELLALARSLLLAWSDPLALLSSEASNLAHPERNSINSKTKELQDNINSLGAGLEHVVNKMGSSADNLSSLPFYSNDFGQDKTSRLVNFHFLLSCFRRDSHKIDSFLKVLRCRAAKKRPEMC</sequence>
<dbReference type="InterPro" id="IPR018116">
    <property type="entry name" value="Somatotropin_CS"/>
</dbReference>
<dbReference type="PANTHER" id="PTHR11417">
    <property type="entry name" value="SOMATOTROPIN,PROLACTIN"/>
    <property type="match status" value="1"/>
</dbReference>
<evidence type="ECO:0000256" key="5">
    <source>
        <dbReference type="ARBA" id="ARBA00022729"/>
    </source>
</evidence>
<evidence type="ECO:0000256" key="6">
    <source>
        <dbReference type="ARBA" id="ARBA00023157"/>
    </source>
</evidence>
<evidence type="ECO:0000256" key="7">
    <source>
        <dbReference type="RuleBase" id="RU003618"/>
    </source>
</evidence>
<dbReference type="OrthoDB" id="9946219at2759"/>
<keyword evidence="10" id="KW-1185">Reference proteome</keyword>
<dbReference type="Pfam" id="PF00103">
    <property type="entry name" value="Hormone_1"/>
    <property type="match status" value="1"/>
</dbReference>
<gene>
    <name evidence="9" type="ORF">DNTS_006305</name>
</gene>
<evidence type="ECO:0000256" key="4">
    <source>
        <dbReference type="ARBA" id="ARBA00022702"/>
    </source>
</evidence>
<dbReference type="PRINTS" id="PR00836">
    <property type="entry name" value="SOMATOTROPIN"/>
</dbReference>
<dbReference type="PROSITE" id="PS00338">
    <property type="entry name" value="SOMATOTROPIN_2"/>
    <property type="match status" value="1"/>
</dbReference>
<dbReference type="InterPro" id="IPR001400">
    <property type="entry name" value="Somatotropin/Prolactin"/>
</dbReference>
<evidence type="ECO:0000313" key="9">
    <source>
        <dbReference type="EMBL" id="TRY93179.1"/>
    </source>
</evidence>